<dbReference type="InterPro" id="IPR023485">
    <property type="entry name" value="Ptyr_pPase"/>
</dbReference>
<accession>A0ABW4D516</accession>
<dbReference type="NCBIfam" id="TIGR02691">
    <property type="entry name" value="arsC_pI258_fam"/>
    <property type="match status" value="1"/>
</dbReference>
<dbReference type="InterPro" id="IPR014064">
    <property type="entry name" value="Arsenate_reductase_ArsC"/>
</dbReference>
<evidence type="ECO:0000259" key="6">
    <source>
        <dbReference type="SMART" id="SM00226"/>
    </source>
</evidence>
<sequence length="138" mass="15087">MSQQLYFLCTGNSCRSQMAEGFAQALAPADWTIASAGVETHGLNPLAVKAMAEIGIDISQHTSKLIDTDYLNSSDVVVTLCGDARDKCPMTPPTVERRHWPLRDPAQATGDEAAQLVVFRQVRDEIKERVSALIQELS</sequence>
<evidence type="ECO:0000256" key="1">
    <source>
        <dbReference type="ARBA" id="ARBA00022490"/>
    </source>
</evidence>
<proteinExistence type="predicted"/>
<evidence type="ECO:0000313" key="7">
    <source>
        <dbReference type="EMBL" id="MFD1455042.1"/>
    </source>
</evidence>
<feature type="domain" description="Phosphotyrosine protein phosphatase I" evidence="6">
    <location>
        <begin position="3"/>
        <end position="136"/>
    </location>
</feature>
<dbReference type="RefSeq" id="WP_203643960.1">
    <property type="nucleotide sequence ID" value="NZ_BOLN01000003.1"/>
</dbReference>
<dbReference type="PANTHER" id="PTHR43428">
    <property type="entry name" value="ARSENATE REDUCTASE"/>
    <property type="match status" value="1"/>
</dbReference>
<organism evidence="7 8">
    <name type="scientific">Levilactobacillus lanxiensis</name>
    <dbReference type="NCBI Taxonomy" id="2799568"/>
    <lineage>
        <taxon>Bacteria</taxon>
        <taxon>Bacillati</taxon>
        <taxon>Bacillota</taxon>
        <taxon>Bacilli</taxon>
        <taxon>Lactobacillales</taxon>
        <taxon>Lactobacillaceae</taxon>
        <taxon>Levilactobacillus</taxon>
    </lineage>
</organism>
<keyword evidence="5" id="KW-0676">Redox-active center</keyword>
<dbReference type="PANTHER" id="PTHR43428:SF1">
    <property type="entry name" value="ARSENATE REDUCTASE"/>
    <property type="match status" value="1"/>
</dbReference>
<dbReference type="SUPFAM" id="SSF52788">
    <property type="entry name" value="Phosphotyrosine protein phosphatases I"/>
    <property type="match status" value="1"/>
</dbReference>
<dbReference type="EC" id="1.20.4.4" evidence="7"/>
<gene>
    <name evidence="7" type="primary">arsC</name>
    <name evidence="7" type="ORF">ACFQ44_04975</name>
</gene>
<evidence type="ECO:0000256" key="5">
    <source>
        <dbReference type="ARBA" id="ARBA00023284"/>
    </source>
</evidence>
<dbReference type="GO" id="GO:0030612">
    <property type="term" value="F:arsenate reductase (thioredoxin) activity"/>
    <property type="evidence" value="ECO:0007669"/>
    <property type="project" value="UniProtKB-EC"/>
</dbReference>
<keyword evidence="3 7" id="KW-0560">Oxidoreductase</keyword>
<dbReference type="Gene3D" id="3.40.50.2300">
    <property type="match status" value="1"/>
</dbReference>
<evidence type="ECO:0000313" key="8">
    <source>
        <dbReference type="Proteomes" id="UP001597189"/>
    </source>
</evidence>
<dbReference type="Proteomes" id="UP001597189">
    <property type="component" value="Unassembled WGS sequence"/>
</dbReference>
<name>A0ABW4D516_9LACO</name>
<dbReference type="CDD" id="cd16345">
    <property type="entry name" value="LMWP_ArsC"/>
    <property type="match status" value="1"/>
</dbReference>
<dbReference type="SMART" id="SM00226">
    <property type="entry name" value="LMWPc"/>
    <property type="match status" value="1"/>
</dbReference>
<dbReference type="InterPro" id="IPR036196">
    <property type="entry name" value="Ptyr_pPase_sf"/>
</dbReference>
<comment type="caution">
    <text evidence="7">The sequence shown here is derived from an EMBL/GenBank/DDBJ whole genome shotgun (WGS) entry which is preliminary data.</text>
</comment>
<evidence type="ECO:0000256" key="4">
    <source>
        <dbReference type="ARBA" id="ARBA00023157"/>
    </source>
</evidence>
<dbReference type="EMBL" id="JBHTOD010000003">
    <property type="protein sequence ID" value="MFD1455042.1"/>
    <property type="molecule type" value="Genomic_DNA"/>
</dbReference>
<keyword evidence="2" id="KW-0059">Arsenical resistance</keyword>
<reference evidence="8" key="1">
    <citation type="journal article" date="2019" name="Int. J. Syst. Evol. Microbiol.">
        <title>The Global Catalogue of Microorganisms (GCM) 10K type strain sequencing project: providing services to taxonomists for standard genome sequencing and annotation.</title>
        <authorList>
            <consortium name="The Broad Institute Genomics Platform"/>
            <consortium name="The Broad Institute Genome Sequencing Center for Infectious Disease"/>
            <person name="Wu L."/>
            <person name="Ma J."/>
        </authorList>
    </citation>
    <scope>NUCLEOTIDE SEQUENCE [LARGE SCALE GENOMIC DNA]</scope>
    <source>
        <strain evidence="8">CCM 8979</strain>
    </source>
</reference>
<keyword evidence="4" id="KW-1015">Disulfide bond</keyword>
<keyword evidence="8" id="KW-1185">Reference proteome</keyword>
<protein>
    <submittedName>
        <fullName evidence="7">Arsenate reductase (Thioredoxin)</fullName>
        <ecNumber evidence="7">1.20.4.4</ecNumber>
    </submittedName>
</protein>
<evidence type="ECO:0000256" key="2">
    <source>
        <dbReference type="ARBA" id="ARBA00022849"/>
    </source>
</evidence>
<keyword evidence="1" id="KW-0963">Cytoplasm</keyword>
<dbReference type="Pfam" id="PF01451">
    <property type="entry name" value="LMWPc"/>
    <property type="match status" value="1"/>
</dbReference>
<evidence type="ECO:0000256" key="3">
    <source>
        <dbReference type="ARBA" id="ARBA00023002"/>
    </source>
</evidence>